<evidence type="ECO:0000259" key="2">
    <source>
        <dbReference type="Pfam" id="PF11127"/>
    </source>
</evidence>
<keyword evidence="1" id="KW-0812">Transmembrane</keyword>
<keyword evidence="1" id="KW-0472">Membrane</keyword>
<proteinExistence type="predicted"/>
<name>A0ABS1GEV4_9AQUI</name>
<dbReference type="EMBL" id="JAACYA010000001">
    <property type="protein sequence ID" value="MBK3331462.1"/>
    <property type="molecule type" value="Genomic_DNA"/>
</dbReference>
<evidence type="ECO:0000256" key="1">
    <source>
        <dbReference type="SAM" id="Phobius"/>
    </source>
</evidence>
<accession>A0ABS1GEV4</accession>
<dbReference type="InterPro" id="IPR021309">
    <property type="entry name" value="YgaP-like_TM"/>
</dbReference>
<protein>
    <submittedName>
        <fullName evidence="3">DUF2892 domain-containing protein</fullName>
    </submittedName>
</protein>
<reference evidence="3 4" key="1">
    <citation type="journal article" date="2021" name="Syst. Appl. Microbiol.">
        <title>Persephonella atlantica sp. nov.: How to adapt to physico-chemical gradients in high temperature hydrothermal habitats.</title>
        <authorList>
            <person name="Francois D.X."/>
            <person name="Godfroy A."/>
            <person name="Mathien C."/>
            <person name="Aube J."/>
            <person name="Cathalot C."/>
            <person name="Lesongeur F."/>
            <person name="L'Haridon S."/>
            <person name="Philippon X."/>
            <person name="Roussel E.G."/>
        </authorList>
    </citation>
    <scope>NUCLEOTIDE SEQUENCE [LARGE SCALE GENOMIC DNA]</scope>
    <source>
        <strain evidence="3 4">MO1340</strain>
    </source>
</reference>
<feature type="domain" description="Inner membrane protein YgaP-like transmembrane" evidence="2">
    <location>
        <begin position="2"/>
        <end position="58"/>
    </location>
</feature>
<organism evidence="3 4">
    <name type="scientific">Persephonella atlantica</name>
    <dbReference type="NCBI Taxonomy" id="2699429"/>
    <lineage>
        <taxon>Bacteria</taxon>
        <taxon>Pseudomonadati</taxon>
        <taxon>Aquificota</taxon>
        <taxon>Aquificia</taxon>
        <taxon>Aquificales</taxon>
        <taxon>Hydrogenothermaceae</taxon>
        <taxon>Persephonella</taxon>
    </lineage>
</organism>
<comment type="caution">
    <text evidence="3">The sequence shown here is derived from an EMBL/GenBank/DDBJ whole genome shotgun (WGS) entry which is preliminary data.</text>
</comment>
<sequence>MMGFWDAVLRVLIGVIFIYLGIEKGGAFKIAEVVGFVLLFTSIISFCPLYKLAGISSRCEECEAA</sequence>
<keyword evidence="4" id="KW-1185">Reference proteome</keyword>
<dbReference type="Pfam" id="PF11127">
    <property type="entry name" value="YgaP-like_TM"/>
    <property type="match status" value="1"/>
</dbReference>
<dbReference type="Proteomes" id="UP000772812">
    <property type="component" value="Unassembled WGS sequence"/>
</dbReference>
<dbReference type="RefSeq" id="WP_338046100.1">
    <property type="nucleotide sequence ID" value="NZ_JAACYA010000001.1"/>
</dbReference>
<evidence type="ECO:0000313" key="3">
    <source>
        <dbReference type="EMBL" id="MBK3331462.1"/>
    </source>
</evidence>
<feature type="transmembrane region" description="Helical" evidence="1">
    <location>
        <begin position="28"/>
        <end position="50"/>
    </location>
</feature>
<keyword evidence="1" id="KW-1133">Transmembrane helix</keyword>
<gene>
    <name evidence="3" type="ORF">GWK41_00095</name>
</gene>
<evidence type="ECO:0000313" key="4">
    <source>
        <dbReference type="Proteomes" id="UP000772812"/>
    </source>
</evidence>
<feature type="transmembrane region" description="Helical" evidence="1">
    <location>
        <begin position="7"/>
        <end position="22"/>
    </location>
</feature>